<comment type="caution">
    <text evidence="1">The sequence shown here is derived from an EMBL/GenBank/DDBJ whole genome shotgun (WGS) entry which is preliminary data.</text>
</comment>
<name>A0A0F9IMK2_9ZZZZ</name>
<dbReference type="AlphaFoldDB" id="A0A0F9IMK2"/>
<sequence length="456" mass="51196">MVQPPVEGEPIPPEFVEAFSVGGFATLLLLIPGLAMGIISNNPVTEMFRQTLNEFVPVAIPDPSTAVTMRLKGQLDDAGYKQIMARQGFTEDIAKRVLNAAETILTPSELVAANFRGIINDGRFNEQMMRLGFAPDSANEFKEVSRFVAGPSDLVRFAVREVYTPEIVTALGLAAEFPSEFITAATTWGMSAEEAENFWKAHWVLPSVQQGFEMLHRRVKKDDGSTFVIEDMERLLKVQDVMPFFRGLLTQIAFRPFTRVDVRRMHKLGTLNREEVKSAYMDIGFDDEKAEAMTDFTIQFNTESDRDLTKSEIMRALDRGVIDESLAIMILDDIGLSQEAAIIVVATHQAKVAMDLTDELSDIEIDHFVDGMISETELQDALGLLDLTATQLELLMAKARKRLRRAEKMPSKADILKWFKGDAIDRDSADDLLRRIGYPSIFRDLYLLMVEGIEEI</sequence>
<accession>A0A0F9IMK2</accession>
<evidence type="ECO:0000313" key="1">
    <source>
        <dbReference type="EMBL" id="KKL88447.1"/>
    </source>
</evidence>
<organism evidence="1">
    <name type="scientific">marine sediment metagenome</name>
    <dbReference type="NCBI Taxonomy" id="412755"/>
    <lineage>
        <taxon>unclassified sequences</taxon>
        <taxon>metagenomes</taxon>
        <taxon>ecological metagenomes</taxon>
    </lineage>
</organism>
<protein>
    <submittedName>
        <fullName evidence="1">Uncharacterized protein</fullName>
    </submittedName>
</protein>
<proteinExistence type="predicted"/>
<reference evidence="1" key="1">
    <citation type="journal article" date="2015" name="Nature">
        <title>Complex archaea that bridge the gap between prokaryotes and eukaryotes.</title>
        <authorList>
            <person name="Spang A."/>
            <person name="Saw J.H."/>
            <person name="Jorgensen S.L."/>
            <person name="Zaremba-Niedzwiedzka K."/>
            <person name="Martijn J."/>
            <person name="Lind A.E."/>
            <person name="van Eijk R."/>
            <person name="Schleper C."/>
            <person name="Guy L."/>
            <person name="Ettema T.J."/>
        </authorList>
    </citation>
    <scope>NUCLEOTIDE SEQUENCE</scope>
</reference>
<gene>
    <name evidence="1" type="ORF">LCGC14_1924600</name>
</gene>
<dbReference type="EMBL" id="LAZR01020561">
    <property type="protein sequence ID" value="KKL88447.1"/>
    <property type="molecule type" value="Genomic_DNA"/>
</dbReference>